<dbReference type="Gene3D" id="1.10.533.10">
    <property type="entry name" value="Death Domain, Fas"/>
    <property type="match status" value="1"/>
</dbReference>
<protein>
    <recommendedName>
        <fullName evidence="1">CARD domain-containing protein</fullName>
    </recommendedName>
</protein>
<dbReference type="KEGG" id="tad:TRIADDRAFT_61454"/>
<accession>B3SB12</accession>
<dbReference type="AlphaFoldDB" id="B3SB12"/>
<dbReference type="HOGENOM" id="CLU_351380_0_0_1"/>
<dbReference type="CDD" id="cd01671">
    <property type="entry name" value="CARD"/>
    <property type="match status" value="1"/>
</dbReference>
<dbReference type="InterPro" id="IPR011029">
    <property type="entry name" value="DEATH-like_dom_sf"/>
</dbReference>
<proteinExistence type="predicted"/>
<evidence type="ECO:0000313" key="2">
    <source>
        <dbReference type="EMBL" id="EDV20028.1"/>
    </source>
</evidence>
<dbReference type="PANTHER" id="PTHR22845:SF5">
    <property type="entry name" value="APOPTOTIC PROTEASE-ACTIVATING FACTOR 1"/>
    <property type="match status" value="1"/>
</dbReference>
<dbReference type="SUPFAM" id="SSF47986">
    <property type="entry name" value="DEATH domain"/>
    <property type="match status" value="1"/>
</dbReference>
<dbReference type="SUPFAM" id="SSF82171">
    <property type="entry name" value="DPP6 N-terminal domain-like"/>
    <property type="match status" value="1"/>
</dbReference>
<reference evidence="2 3" key="1">
    <citation type="journal article" date="2008" name="Nature">
        <title>The Trichoplax genome and the nature of placozoans.</title>
        <authorList>
            <person name="Srivastava M."/>
            <person name="Begovic E."/>
            <person name="Chapman J."/>
            <person name="Putnam N.H."/>
            <person name="Hellsten U."/>
            <person name="Kawashima T."/>
            <person name="Kuo A."/>
            <person name="Mitros T."/>
            <person name="Salamov A."/>
            <person name="Carpenter M.L."/>
            <person name="Signorovitch A.Y."/>
            <person name="Moreno M.A."/>
            <person name="Kamm K."/>
            <person name="Grimwood J."/>
            <person name="Schmutz J."/>
            <person name="Shapiro H."/>
            <person name="Grigoriev I.V."/>
            <person name="Buss L.W."/>
            <person name="Schierwater B."/>
            <person name="Dellaporta S.L."/>
            <person name="Rokhsar D.S."/>
        </authorList>
    </citation>
    <scope>NUCLEOTIDE SEQUENCE [LARGE SCALE GENOMIC DNA]</scope>
    <source>
        <strain evidence="2 3">Grell-BS-1999</strain>
    </source>
</reference>
<dbReference type="PANTHER" id="PTHR22845">
    <property type="entry name" value="APOPTOTIC PROTEASE-ACTIVATING FACTOR 1"/>
    <property type="match status" value="1"/>
</dbReference>
<dbReference type="GeneID" id="6758678"/>
<dbReference type="PhylomeDB" id="B3SB12"/>
<sequence>MGLSSQVLQVIDKYYQKLIHEIPLADLIDDFASRNILSEYEVEAFHLDLPPIAKQFQLIAILKRKESSDFYQFCQALQSHATASIRQLGVMLQNDSNIVDLIRQEQLKDSTSDFDRIYSNPMDLPCENITDKNFPKWKITAYTDRRIAEDTRLSSMAIGTSRCDVSPKCYKSSDEILKIISSNNNATNDGELVVTDYQSTQTTYRLELPNILLNQILISSDGKFIAYSVESEDSQDHSSNPIDSDSDEEIYNIWEIQDKNIKQTRQTIMAAHCKIFGCRFIANSNKIIVWWPIDNRNLMPAAEDSSLSIESCQIEIWNLKDWHHHQSFQVLSSINYLDDKNGFAKPKTIDDGNLLMKVEYVDQNIPIIVLKYDNLLTYLVVEDNQTSFIDFTSQFTTSLQLLHKCHDALIENLTLSHDHRLIAFSTNYAINIFKVACGGIHSHLTIDTIENISELMFVPDSNHLLTYSNIFSNVLSRYDITGKQHGWKKGLNQHSGNYDQIIVASSCTFINGIPIIALLIRSHPKIDYKVYLTGLQTNLRQRGQSEFKINTDSNQLLILQSSFRESDQTYLFLISALFDDDSEQIIVVKINFSREEKHTIYLDDTAAHRFTQLIYADCYNLFIQQTISEGGDESVIKWYKLGDGITSTQLVKSHYYSSIDDGIAFKITIPISKSADSIKVNLSPLYVEDQDEMIKEWGEKEADLFMFNGHLVLVMKGYGEQTREFTEYFELNSLENLITSKYFIIVDWMSYKILIYDNKTLALMQTIEAPAIKPKTIIGNQEQSLFICQTDSKQYYIIKAL</sequence>
<dbReference type="RefSeq" id="XP_002117412.1">
    <property type="nucleotide sequence ID" value="XM_002117376.1"/>
</dbReference>
<evidence type="ECO:0000313" key="3">
    <source>
        <dbReference type="Proteomes" id="UP000009022"/>
    </source>
</evidence>
<feature type="domain" description="CARD" evidence="1">
    <location>
        <begin position="3"/>
        <end position="78"/>
    </location>
</feature>
<organism evidence="2 3">
    <name type="scientific">Trichoplax adhaerens</name>
    <name type="common">Trichoplax reptans</name>
    <dbReference type="NCBI Taxonomy" id="10228"/>
    <lineage>
        <taxon>Eukaryota</taxon>
        <taxon>Metazoa</taxon>
        <taxon>Placozoa</taxon>
        <taxon>Uniplacotomia</taxon>
        <taxon>Trichoplacea</taxon>
        <taxon>Trichoplacidae</taxon>
        <taxon>Trichoplax</taxon>
    </lineage>
</organism>
<dbReference type="CTD" id="6758678"/>
<keyword evidence="3" id="KW-1185">Reference proteome</keyword>
<name>B3SB12_TRIAD</name>
<evidence type="ECO:0000259" key="1">
    <source>
        <dbReference type="PROSITE" id="PS50209"/>
    </source>
</evidence>
<dbReference type="InterPro" id="IPR001315">
    <property type="entry name" value="CARD"/>
</dbReference>
<gene>
    <name evidence="2" type="ORF">TRIADDRAFT_61454</name>
</gene>
<dbReference type="InParanoid" id="B3SB12"/>
<dbReference type="EMBL" id="DS985263">
    <property type="protein sequence ID" value="EDV20028.1"/>
    <property type="molecule type" value="Genomic_DNA"/>
</dbReference>
<dbReference type="PROSITE" id="PS50209">
    <property type="entry name" value="CARD"/>
    <property type="match status" value="1"/>
</dbReference>
<dbReference type="GO" id="GO:0042981">
    <property type="term" value="P:regulation of apoptotic process"/>
    <property type="evidence" value="ECO:0007669"/>
    <property type="project" value="InterPro"/>
</dbReference>
<dbReference type="Proteomes" id="UP000009022">
    <property type="component" value="Unassembled WGS sequence"/>
</dbReference>